<reference evidence="6" key="1">
    <citation type="journal article" date="2019" name="PLoS Negl. Trop. Dis.">
        <title>Revisiting the worldwide diversity of Leptospira species in the environment.</title>
        <authorList>
            <person name="Vincent A.T."/>
            <person name="Schiettekatte O."/>
            <person name="Bourhy P."/>
            <person name="Veyrier F.J."/>
            <person name="Picardeau M."/>
        </authorList>
    </citation>
    <scope>NUCLEOTIDE SEQUENCE [LARGE SCALE GENOMIC DNA]</scope>
    <source>
        <strain evidence="6">201300427</strain>
    </source>
</reference>
<evidence type="ECO:0000256" key="3">
    <source>
        <dbReference type="ARBA" id="ARBA00022741"/>
    </source>
</evidence>
<dbReference type="GO" id="GO:0016020">
    <property type="term" value="C:membrane"/>
    <property type="evidence" value="ECO:0007669"/>
    <property type="project" value="InterPro"/>
</dbReference>
<proteinExistence type="inferred from homology"/>
<evidence type="ECO:0000256" key="2">
    <source>
        <dbReference type="ARBA" id="ARBA00022448"/>
    </source>
</evidence>
<evidence type="ECO:0000256" key="4">
    <source>
        <dbReference type="ARBA" id="ARBA00022840"/>
    </source>
</evidence>
<dbReference type="Proteomes" id="UP000298058">
    <property type="component" value="Unassembled WGS sequence"/>
</dbReference>
<name>A0A4R9LXY9_9LEPT</name>
<dbReference type="PROSITE" id="PS50893">
    <property type="entry name" value="ABC_TRANSPORTER_2"/>
    <property type="match status" value="1"/>
</dbReference>
<evidence type="ECO:0000313" key="6">
    <source>
        <dbReference type="EMBL" id="TGN19204.1"/>
    </source>
</evidence>
<dbReference type="GO" id="GO:0140359">
    <property type="term" value="F:ABC-type transporter activity"/>
    <property type="evidence" value="ECO:0007669"/>
    <property type="project" value="InterPro"/>
</dbReference>
<keyword evidence="3" id="KW-0547">Nucleotide-binding</keyword>
<dbReference type="InterPro" id="IPR003593">
    <property type="entry name" value="AAA+_ATPase"/>
</dbReference>
<dbReference type="InterPro" id="IPR027417">
    <property type="entry name" value="P-loop_NTPase"/>
</dbReference>
<dbReference type="InterPro" id="IPR003439">
    <property type="entry name" value="ABC_transporter-like_ATP-bd"/>
</dbReference>
<keyword evidence="2" id="KW-0813">Transport</keyword>
<organism evidence="6 7">
    <name type="scientific">Leptospira idonii</name>
    <dbReference type="NCBI Taxonomy" id="1193500"/>
    <lineage>
        <taxon>Bacteria</taxon>
        <taxon>Pseudomonadati</taxon>
        <taxon>Spirochaetota</taxon>
        <taxon>Spirochaetia</taxon>
        <taxon>Leptospirales</taxon>
        <taxon>Leptospiraceae</taxon>
        <taxon>Leptospira</taxon>
    </lineage>
</organism>
<gene>
    <name evidence="6" type="ORF">EHS15_09805</name>
</gene>
<dbReference type="Pfam" id="PF14524">
    <property type="entry name" value="Wzt_C"/>
    <property type="match status" value="1"/>
</dbReference>
<dbReference type="EMBL" id="RQHW01000033">
    <property type="protein sequence ID" value="TGN19204.1"/>
    <property type="molecule type" value="Genomic_DNA"/>
</dbReference>
<dbReference type="SMART" id="SM00382">
    <property type="entry name" value="AAA"/>
    <property type="match status" value="1"/>
</dbReference>
<protein>
    <submittedName>
        <fullName evidence="6">ABC transporter ATP-binding protein</fullName>
    </submittedName>
</protein>
<dbReference type="SUPFAM" id="SSF52540">
    <property type="entry name" value="P-loop containing nucleoside triphosphate hydrolases"/>
    <property type="match status" value="1"/>
</dbReference>
<dbReference type="OrthoDB" id="9778870at2"/>
<dbReference type="InterPro" id="IPR017871">
    <property type="entry name" value="ABC_transporter-like_CS"/>
</dbReference>
<dbReference type="InterPro" id="IPR050683">
    <property type="entry name" value="Bact_Polysacc_Export_ATP-bd"/>
</dbReference>
<dbReference type="GO" id="GO:0016887">
    <property type="term" value="F:ATP hydrolysis activity"/>
    <property type="evidence" value="ECO:0007669"/>
    <property type="project" value="InterPro"/>
</dbReference>
<dbReference type="Gene3D" id="2.70.50.60">
    <property type="entry name" value="abc- transporter (atp binding component) like domain"/>
    <property type="match status" value="1"/>
</dbReference>
<dbReference type="CDD" id="cd03220">
    <property type="entry name" value="ABC_KpsT_Wzt"/>
    <property type="match status" value="1"/>
</dbReference>
<dbReference type="AlphaFoldDB" id="A0A4R9LXY9"/>
<dbReference type="GO" id="GO:0005524">
    <property type="term" value="F:ATP binding"/>
    <property type="evidence" value="ECO:0007669"/>
    <property type="project" value="UniProtKB-KW"/>
</dbReference>
<dbReference type="RefSeq" id="WP_135760389.1">
    <property type="nucleotide sequence ID" value="NZ_RQHW01000033.1"/>
</dbReference>
<feature type="domain" description="ABC transporter" evidence="5">
    <location>
        <begin position="4"/>
        <end position="245"/>
    </location>
</feature>
<evidence type="ECO:0000259" key="5">
    <source>
        <dbReference type="PROSITE" id="PS50893"/>
    </source>
</evidence>
<accession>A0A4R9LXY9</accession>
<keyword evidence="7" id="KW-1185">Reference proteome</keyword>
<dbReference type="InterPro" id="IPR029439">
    <property type="entry name" value="Wzt_C"/>
</dbReference>
<comment type="caution">
    <text evidence="6">The sequence shown here is derived from an EMBL/GenBank/DDBJ whole genome shotgun (WGS) entry which is preliminary data.</text>
</comment>
<dbReference type="PANTHER" id="PTHR46743">
    <property type="entry name" value="TEICHOIC ACIDS EXPORT ATP-BINDING PROTEIN TAGH"/>
    <property type="match status" value="1"/>
</dbReference>
<comment type="similarity">
    <text evidence="1">Belongs to the ABC transporter superfamily.</text>
</comment>
<dbReference type="CDD" id="cd10147">
    <property type="entry name" value="Wzt_C-like"/>
    <property type="match status" value="1"/>
</dbReference>
<dbReference type="Pfam" id="PF00005">
    <property type="entry name" value="ABC_tran"/>
    <property type="match status" value="1"/>
</dbReference>
<evidence type="ECO:0000256" key="1">
    <source>
        <dbReference type="ARBA" id="ARBA00005417"/>
    </source>
</evidence>
<keyword evidence="4 6" id="KW-0067">ATP-binding</keyword>
<dbReference type="InterPro" id="IPR015860">
    <property type="entry name" value="ABC_transpr_TagH-like"/>
</dbReference>
<dbReference type="PANTHER" id="PTHR46743:SF2">
    <property type="entry name" value="TEICHOIC ACIDS EXPORT ATP-BINDING PROTEIN TAGH"/>
    <property type="match status" value="1"/>
</dbReference>
<dbReference type="PROSITE" id="PS00211">
    <property type="entry name" value="ABC_TRANSPORTER_1"/>
    <property type="match status" value="1"/>
</dbReference>
<evidence type="ECO:0000313" key="7">
    <source>
        <dbReference type="Proteomes" id="UP000298058"/>
    </source>
</evidence>
<sequence length="398" mass="44385">MGSIRIKSLSKEYLGFSKPHRRILAGLSFGYWGIDTRYRALSDIHLNAKQGEAIGIIGRNGAGKSTLLKVLCGVIQAEEGEIEIEGTLRALLELSVGFNPELSGEENVYYNGLVWGYQPNEIREIMDSVFEFAGLTEFRKIPLKNYSSGMSMRLGFSLATARRPDILIVDEALAVGDAGFQQKCLNRFYEFLAQGSIVLVVSHDLSLVSHFCKRVILLEKGKLLFDGEPKKAIENYMHLLANPENLEFIDSNPLSLGDYIESLHISFLQNDRPGPDLLFVGGETCLQIELQAKQDLTDVTVGFHIDDGKGVRVFGTNSLLLGEKIPSLKRSETRKVQFRFPVHFSEGKYSLGVAVHKGETHMEGSYFWGESIHDFEVERVGVNKSVGLAYFPVEVRIS</sequence>
<dbReference type="Gene3D" id="3.40.50.300">
    <property type="entry name" value="P-loop containing nucleotide triphosphate hydrolases"/>
    <property type="match status" value="1"/>
</dbReference>